<evidence type="ECO:0000259" key="5">
    <source>
        <dbReference type="PROSITE" id="PS51387"/>
    </source>
</evidence>
<evidence type="ECO:0000313" key="6">
    <source>
        <dbReference type="EMBL" id="AHH15892.1"/>
    </source>
</evidence>
<evidence type="ECO:0000313" key="7">
    <source>
        <dbReference type="Proteomes" id="UP000019150"/>
    </source>
</evidence>
<evidence type="ECO:0000256" key="3">
    <source>
        <dbReference type="ARBA" id="ARBA00022827"/>
    </source>
</evidence>
<organism evidence="6 7">
    <name type="scientific">Nocardia nova SH22a</name>
    <dbReference type="NCBI Taxonomy" id="1415166"/>
    <lineage>
        <taxon>Bacteria</taxon>
        <taxon>Bacillati</taxon>
        <taxon>Actinomycetota</taxon>
        <taxon>Actinomycetes</taxon>
        <taxon>Mycobacteriales</taxon>
        <taxon>Nocardiaceae</taxon>
        <taxon>Nocardia</taxon>
    </lineage>
</organism>
<dbReference type="STRING" id="1415166.NONO_c10850"/>
<dbReference type="eggNOG" id="COG0277">
    <property type="taxonomic scope" value="Bacteria"/>
</dbReference>
<dbReference type="RefSeq" id="WP_025347412.1">
    <property type="nucleotide sequence ID" value="NZ_CP006850.1"/>
</dbReference>
<dbReference type="InterPro" id="IPR016169">
    <property type="entry name" value="FAD-bd_PCMH_sub2"/>
</dbReference>
<dbReference type="AlphaFoldDB" id="W5T9M5"/>
<dbReference type="InterPro" id="IPR050432">
    <property type="entry name" value="FAD-linked_Oxidoreductases_BP"/>
</dbReference>
<proteinExistence type="inferred from homology"/>
<evidence type="ECO:0000256" key="2">
    <source>
        <dbReference type="ARBA" id="ARBA00022630"/>
    </source>
</evidence>
<dbReference type="Gene3D" id="3.30.465.10">
    <property type="match status" value="1"/>
</dbReference>
<comment type="similarity">
    <text evidence="1">Belongs to the oxygen-dependent FAD-linked oxidoreductase family.</text>
</comment>
<gene>
    <name evidence="6" type="ORF">NONO_c10850</name>
</gene>
<dbReference type="HOGENOM" id="CLU_656936_0_0_11"/>
<evidence type="ECO:0000256" key="4">
    <source>
        <dbReference type="ARBA" id="ARBA00023002"/>
    </source>
</evidence>
<dbReference type="OrthoDB" id="6278354at2"/>
<dbReference type="PANTHER" id="PTHR13878">
    <property type="entry name" value="GULONOLACTONE OXIDASE"/>
    <property type="match status" value="1"/>
</dbReference>
<dbReference type="PANTHER" id="PTHR13878:SF53">
    <property type="entry name" value="CYTOKININ DEHYDROGENASE 6"/>
    <property type="match status" value="1"/>
</dbReference>
<dbReference type="InterPro" id="IPR016166">
    <property type="entry name" value="FAD-bd_PCMH"/>
</dbReference>
<dbReference type="PATRIC" id="fig|1415166.3.peg.1100"/>
<dbReference type="PROSITE" id="PS51387">
    <property type="entry name" value="FAD_PCMH"/>
    <property type="match status" value="1"/>
</dbReference>
<dbReference type="InterPro" id="IPR036318">
    <property type="entry name" value="FAD-bd_PCMH-like_sf"/>
</dbReference>
<accession>W5T9M5</accession>
<dbReference type="InterPro" id="IPR016164">
    <property type="entry name" value="FAD-linked_Oxase-like_C"/>
</dbReference>
<protein>
    <submittedName>
        <fullName evidence="6">Putative FAD/FMN-containing dehydrogenase</fullName>
    </submittedName>
</protein>
<dbReference type="GO" id="GO:0071949">
    <property type="term" value="F:FAD binding"/>
    <property type="evidence" value="ECO:0007669"/>
    <property type="project" value="InterPro"/>
</dbReference>
<dbReference type="InterPro" id="IPR006094">
    <property type="entry name" value="Oxid_FAD_bind_N"/>
</dbReference>
<name>W5T9M5_9NOCA</name>
<keyword evidence="7" id="KW-1185">Reference proteome</keyword>
<keyword evidence="4" id="KW-0560">Oxidoreductase</keyword>
<dbReference type="Proteomes" id="UP000019150">
    <property type="component" value="Chromosome"/>
</dbReference>
<dbReference type="SUPFAM" id="SSF55103">
    <property type="entry name" value="FAD-linked oxidases, C-terminal domain"/>
    <property type="match status" value="1"/>
</dbReference>
<sequence>MTAHEPAPAEFETDFGGLHRATPTAVHRMPAAFPAALLGSGRRLTLRGSGHSCAGQTVTDGELLVTYSPDTAVREIRDLGEGLFEVPAGASWYGVERYLNKRGRAFPVLPNYLHMSVGGTLSVGGAGAGSVRWGWQGDQVERIQLVDGIGASRWCSRTEDSELFRFALGGMGTIGLIERAMVRTVEHEPRIHLHRNDHPTLRALAEHTARVAQDGDADSYWGMARYGRIGSVTGWRGPGRSCAGEDCADVIESLPSRTDPHGAREPRAGRVRMWADWVVPAEHAVPMIESVAAQFDRVPFDDPGTMLYVLVLRRPTTAVPFAFAPVVPGPVSVAVGLYATVDSDPDVTSAVREAVRDLQRRCGEWGGRPYLYGVGDFDHVQAAGLYLGDLDRLAELRAELRLEHVNAHLPLIRAAGKS</sequence>
<feature type="domain" description="FAD-binding PCMH-type" evidence="5">
    <location>
        <begin position="13"/>
        <end position="187"/>
    </location>
</feature>
<reference evidence="6 7" key="1">
    <citation type="journal article" date="2014" name="Appl. Environ. Microbiol.">
        <title>Insights into the Microbial Degradation of Rubber and Gutta-Percha by Analysis of the Complete Genome of Nocardia nova SH22a.</title>
        <authorList>
            <person name="Luo Q."/>
            <person name="Hiessl S."/>
            <person name="Poehlein A."/>
            <person name="Daniel R."/>
            <person name="Steinbuchel A."/>
        </authorList>
    </citation>
    <scope>NUCLEOTIDE SEQUENCE [LARGE SCALE GENOMIC DNA]</scope>
    <source>
        <strain evidence="6">SH22a</strain>
    </source>
</reference>
<keyword evidence="3" id="KW-0274">FAD</keyword>
<dbReference type="Pfam" id="PF01565">
    <property type="entry name" value="FAD_binding_4"/>
    <property type="match status" value="1"/>
</dbReference>
<keyword evidence="2" id="KW-0285">Flavoprotein</keyword>
<evidence type="ECO:0000256" key="1">
    <source>
        <dbReference type="ARBA" id="ARBA00005466"/>
    </source>
</evidence>
<dbReference type="SUPFAM" id="SSF56176">
    <property type="entry name" value="FAD-binding/transporter-associated domain-like"/>
    <property type="match status" value="1"/>
</dbReference>
<dbReference type="EMBL" id="CP006850">
    <property type="protein sequence ID" value="AHH15892.1"/>
    <property type="molecule type" value="Genomic_DNA"/>
</dbReference>
<dbReference type="GO" id="GO:0016491">
    <property type="term" value="F:oxidoreductase activity"/>
    <property type="evidence" value="ECO:0007669"/>
    <property type="project" value="UniProtKB-KW"/>
</dbReference>
<dbReference type="KEGG" id="nno:NONO_c10850"/>